<comment type="caution">
    <text evidence="2">The sequence shown here is derived from an EMBL/GenBank/DDBJ whole genome shotgun (WGS) entry which is preliminary data.</text>
</comment>
<evidence type="ECO:0000313" key="3">
    <source>
        <dbReference type="Proteomes" id="UP000613974"/>
    </source>
</evidence>
<dbReference type="Proteomes" id="UP000613974">
    <property type="component" value="Unassembled WGS sequence"/>
</dbReference>
<evidence type="ECO:0000313" key="2">
    <source>
        <dbReference type="EMBL" id="GHI70421.1"/>
    </source>
</evidence>
<keyword evidence="3" id="KW-1185">Reference proteome</keyword>
<sequence length="161" mass="16709">MQSKRLSSPEIRVCEAREMTFEFEEEWTREKGEVAMRLASAGPSSAPTPQPGPSPSAGKPDLGLAAGPVHSKASGIRTANAEARGKSTLDDAEAVGKSHSGWVAGPASNDCVAGWQRRLRELADLVDDAADALTTGANGITAEDQAIADRLRAAGGVLEDA</sequence>
<reference evidence="3" key="1">
    <citation type="submission" date="2023-07" db="EMBL/GenBank/DDBJ databases">
        <title>Whole genome shotgun sequence of Streptomyces nojiriensis NBRC 13794.</title>
        <authorList>
            <person name="Komaki H."/>
            <person name="Tamura T."/>
        </authorList>
    </citation>
    <scope>NUCLEOTIDE SEQUENCE [LARGE SCALE GENOMIC DNA]</scope>
    <source>
        <strain evidence="3">NBRC 13794</strain>
    </source>
</reference>
<protein>
    <submittedName>
        <fullName evidence="2">Uncharacterized protein</fullName>
    </submittedName>
</protein>
<name>A0ABQ3SQJ9_9ACTN</name>
<gene>
    <name evidence="2" type="ORF">Snoj_43390</name>
</gene>
<organism evidence="2 3">
    <name type="scientific">Streptomyces nojiriensis</name>
    <dbReference type="NCBI Taxonomy" id="66374"/>
    <lineage>
        <taxon>Bacteria</taxon>
        <taxon>Bacillati</taxon>
        <taxon>Actinomycetota</taxon>
        <taxon>Actinomycetes</taxon>
        <taxon>Kitasatosporales</taxon>
        <taxon>Streptomycetaceae</taxon>
        <taxon>Streptomyces</taxon>
    </lineage>
</organism>
<accession>A0ABQ3SQJ9</accession>
<feature type="region of interest" description="Disordered" evidence="1">
    <location>
        <begin position="34"/>
        <end position="92"/>
    </location>
</feature>
<dbReference type="EMBL" id="BNEC01000005">
    <property type="protein sequence ID" value="GHI70421.1"/>
    <property type="molecule type" value="Genomic_DNA"/>
</dbReference>
<proteinExistence type="predicted"/>
<evidence type="ECO:0000256" key="1">
    <source>
        <dbReference type="SAM" id="MobiDB-lite"/>
    </source>
</evidence>